<evidence type="ECO:0000313" key="2">
    <source>
        <dbReference type="Proteomes" id="UP000189337"/>
    </source>
</evidence>
<gene>
    <name evidence="1" type="ORF">BWD14_00205</name>
</gene>
<organism evidence="1 2">
    <name type="scientific">Leptospira santarosai</name>
    <dbReference type="NCBI Taxonomy" id="28183"/>
    <lineage>
        <taxon>Bacteria</taxon>
        <taxon>Pseudomonadati</taxon>
        <taxon>Spirochaetota</taxon>
        <taxon>Spirochaetia</taxon>
        <taxon>Leptospirales</taxon>
        <taxon>Leptospiraceae</taxon>
        <taxon>Leptospira</taxon>
    </lineage>
</organism>
<dbReference type="EMBL" id="MTSU01000001">
    <property type="protein sequence ID" value="ONF94839.1"/>
    <property type="molecule type" value="Genomic_DNA"/>
</dbReference>
<dbReference type="AlphaFoldDB" id="A0AB73MST2"/>
<evidence type="ECO:0000313" key="1">
    <source>
        <dbReference type="EMBL" id="ONF94839.1"/>
    </source>
</evidence>
<name>A0AB73MST2_9LEPT</name>
<protein>
    <submittedName>
        <fullName evidence="1">Uncharacterized protein</fullName>
    </submittedName>
</protein>
<reference evidence="1 2" key="1">
    <citation type="submission" date="2017-01" db="EMBL/GenBank/DDBJ databases">
        <title>Comparative genomic analysis of Brazilian Leptospira santarosai.</title>
        <authorList>
            <person name="Moreno L.Z."/>
            <person name="Miraglia F."/>
            <person name="Kremer F.S."/>
            <person name="Eslabao M.R."/>
            <person name="Lilenbaum W."/>
            <person name="Dellagostin O.A."/>
            <person name="Moreno A.M."/>
        </authorList>
    </citation>
    <scope>NUCLEOTIDE SEQUENCE [LARGE SCALE GENOMIC DNA]</scope>
    <source>
        <strain evidence="1 2">M52/8-19</strain>
    </source>
</reference>
<proteinExistence type="predicted"/>
<comment type="caution">
    <text evidence="1">The sequence shown here is derived from an EMBL/GenBank/DDBJ whole genome shotgun (WGS) entry which is preliminary data.</text>
</comment>
<dbReference type="Proteomes" id="UP000189337">
    <property type="component" value="Unassembled WGS sequence"/>
</dbReference>
<accession>A0AB73MST2</accession>
<sequence length="70" mass="7678">MRKSGVSLDIKNFHKIGTVGTGLTISNRYETPALLERPFCCETSIGVPTFLGRSQKHVSKLETVGTLTRV</sequence>